<feature type="compositionally biased region" description="Acidic residues" evidence="1">
    <location>
        <begin position="32"/>
        <end position="44"/>
    </location>
</feature>
<name>A0A4Z2I5S2_9TELE</name>
<keyword evidence="3" id="KW-1185">Reference proteome</keyword>
<feature type="compositionally biased region" description="Basic and acidic residues" evidence="1">
    <location>
        <begin position="45"/>
        <end position="55"/>
    </location>
</feature>
<dbReference type="Proteomes" id="UP000314294">
    <property type="component" value="Unassembled WGS sequence"/>
</dbReference>
<feature type="region of interest" description="Disordered" evidence="1">
    <location>
        <begin position="18"/>
        <end position="78"/>
    </location>
</feature>
<organism evidence="2 3">
    <name type="scientific">Liparis tanakae</name>
    <name type="common">Tanaka's snailfish</name>
    <dbReference type="NCBI Taxonomy" id="230148"/>
    <lineage>
        <taxon>Eukaryota</taxon>
        <taxon>Metazoa</taxon>
        <taxon>Chordata</taxon>
        <taxon>Craniata</taxon>
        <taxon>Vertebrata</taxon>
        <taxon>Euteleostomi</taxon>
        <taxon>Actinopterygii</taxon>
        <taxon>Neopterygii</taxon>
        <taxon>Teleostei</taxon>
        <taxon>Neoteleostei</taxon>
        <taxon>Acanthomorphata</taxon>
        <taxon>Eupercaria</taxon>
        <taxon>Perciformes</taxon>
        <taxon>Cottioidei</taxon>
        <taxon>Cottales</taxon>
        <taxon>Liparidae</taxon>
        <taxon>Liparis</taxon>
    </lineage>
</organism>
<proteinExistence type="predicted"/>
<gene>
    <name evidence="2" type="ORF">EYF80_016321</name>
</gene>
<reference evidence="2 3" key="1">
    <citation type="submission" date="2019-03" db="EMBL/GenBank/DDBJ databases">
        <title>First draft genome of Liparis tanakae, snailfish: a comprehensive survey of snailfish specific genes.</title>
        <authorList>
            <person name="Kim W."/>
            <person name="Song I."/>
            <person name="Jeong J.-H."/>
            <person name="Kim D."/>
            <person name="Kim S."/>
            <person name="Ryu S."/>
            <person name="Song J.Y."/>
            <person name="Lee S.K."/>
        </authorList>
    </citation>
    <scope>NUCLEOTIDE SEQUENCE [LARGE SCALE GENOMIC DNA]</scope>
    <source>
        <tissue evidence="2">Muscle</tissue>
    </source>
</reference>
<protein>
    <submittedName>
        <fullName evidence="2">Uncharacterized protein</fullName>
    </submittedName>
</protein>
<dbReference type="EMBL" id="SRLO01000125">
    <property type="protein sequence ID" value="TNN73367.1"/>
    <property type="molecule type" value="Genomic_DNA"/>
</dbReference>
<evidence type="ECO:0000313" key="2">
    <source>
        <dbReference type="EMBL" id="TNN73367.1"/>
    </source>
</evidence>
<dbReference type="AlphaFoldDB" id="A0A4Z2I5S2"/>
<sequence>MSKVIGPSWVRAEVVGRGEVAERVERGGGGGVEDEDEEEEEEEEGVGRGREREMHLIPPTDKTHGYSTGDTGTGIRNDFQMSSHFMFSIM</sequence>
<evidence type="ECO:0000313" key="3">
    <source>
        <dbReference type="Proteomes" id="UP000314294"/>
    </source>
</evidence>
<accession>A0A4Z2I5S2</accession>
<evidence type="ECO:0000256" key="1">
    <source>
        <dbReference type="SAM" id="MobiDB-lite"/>
    </source>
</evidence>
<comment type="caution">
    <text evidence="2">The sequence shown here is derived from an EMBL/GenBank/DDBJ whole genome shotgun (WGS) entry which is preliminary data.</text>
</comment>